<feature type="compositionally biased region" description="Low complexity" evidence="5">
    <location>
        <begin position="309"/>
        <end position="318"/>
    </location>
</feature>
<dbReference type="Proteomes" id="UP000006727">
    <property type="component" value="Chromosome 14"/>
</dbReference>
<evidence type="ECO:0000259" key="6">
    <source>
        <dbReference type="Pfam" id="PF10392"/>
    </source>
</evidence>
<keyword evidence="10" id="KW-1185">Reference proteome</keyword>
<dbReference type="EnsemblPlants" id="Pp3c14_13420V3.2">
    <property type="protein sequence ID" value="Pp3c14_13420V3.2"/>
    <property type="gene ID" value="Pp3c14_13420"/>
</dbReference>
<sequence>MASPRVQRMSSAFSRTSSGSPRLQVLASHRSSSLSRFDRESLSENAADAAAAEAASRAAIEEFKNDKIFSKFLVDDFNVTQFASEALSSGSAAASSEKLREGIELLERQLRSEVFLRHDELLEQLSSLKETESVLTVVRAGVEGLQASTQRVRAEIAEPYKHIKTKSRQLASLHDTVELLRTVIRVLKLVKRLHELMESGSATADLAKGAQLYNEIETLRKETDLAGVEVVDDEIPWVLEVGTQIKNEALKGLEKGMEALNQAEVGSFLQVLYNMGELKPTVENLIGKYKGLTVKSVSAALAMKPISSSVGSSLGSGSMQRTNTSQGAGNPRSRESLWQKMGTCMDQLHGVVVEVWHLQRVLAKKRDPISHVVFLDEVMQPGDPMLAERVWETVVKSFATQMKSAFTASSFVKDPFVVGYPKLLGMVDGLLERLFRDTNVKGVPPAIKPEARDQLVAALEPFQTAYLGKSLGRLSELVNSMFPSAVRGSIPSQEQVFRLVSRIQEELDIVKSDVKLTFLVLQEIGEILRLLAEKAEYQTATGPESRQVVGSLTPQQLKNITLSLQLQDVHARVTAMLVGLPSAAIEVLSPSLGSLYGVASDCITTLFKAMMERLENCILQIHEQSFASEDMDAGMGNGCSKYMEDVQKSIMHFRSEFLSKLLAGPTLAITSVSGESISTGLARKLASRVLLFWVRHAAMVRPLSESGKLQLISDMAELELVVGQSLFPVEQLGAPYRAFRAFKPLVFLETSDFASSPSLHELPPTIVLHHLYTRAPVDLESPMQRMKLSPQQYSLWLDAQGEEQAWKGIKTTLDEYAAKVQARGDKEFSPIYPLMLQLGASLDWKSSRLLN</sequence>
<dbReference type="KEGG" id="ppp:112291577"/>
<evidence type="ECO:0000313" key="8">
    <source>
        <dbReference type="EMBL" id="PNR41063.1"/>
    </source>
</evidence>
<gene>
    <name evidence="9" type="primary">LOC112291577</name>
    <name evidence="8" type="ORF">PHYPA_018466</name>
</gene>
<organism evidence="8">
    <name type="scientific">Physcomitrium patens</name>
    <name type="common">Spreading-leaved earth moss</name>
    <name type="synonym">Physcomitrella patens</name>
    <dbReference type="NCBI Taxonomy" id="3218"/>
    <lineage>
        <taxon>Eukaryota</taxon>
        <taxon>Viridiplantae</taxon>
        <taxon>Streptophyta</taxon>
        <taxon>Embryophyta</taxon>
        <taxon>Bryophyta</taxon>
        <taxon>Bryophytina</taxon>
        <taxon>Bryopsida</taxon>
        <taxon>Funariidae</taxon>
        <taxon>Funariales</taxon>
        <taxon>Funariaceae</taxon>
        <taxon>Physcomitrium</taxon>
    </lineage>
</organism>
<dbReference type="OMA" id="FEILAMC"/>
<feature type="compositionally biased region" description="Polar residues" evidence="5">
    <location>
        <begin position="8"/>
        <end position="21"/>
    </location>
</feature>
<dbReference type="GO" id="GO:0000139">
    <property type="term" value="C:Golgi membrane"/>
    <property type="evidence" value="ECO:0007669"/>
    <property type="project" value="UniProtKB-SubCell"/>
</dbReference>
<protein>
    <recommendedName>
        <fullName evidence="2">Conserved oligomeric Golgi complex subunit 5</fullName>
    </recommendedName>
</protein>
<dbReference type="InterPro" id="IPR019465">
    <property type="entry name" value="Cog5"/>
</dbReference>
<reference evidence="8 10" key="2">
    <citation type="journal article" date="2018" name="Plant J.">
        <title>The Physcomitrella patens chromosome-scale assembly reveals moss genome structure and evolution.</title>
        <authorList>
            <person name="Lang D."/>
            <person name="Ullrich K.K."/>
            <person name="Murat F."/>
            <person name="Fuchs J."/>
            <person name="Jenkins J."/>
            <person name="Haas F.B."/>
            <person name="Piednoel M."/>
            <person name="Gundlach H."/>
            <person name="Van Bel M."/>
            <person name="Meyberg R."/>
            <person name="Vives C."/>
            <person name="Morata J."/>
            <person name="Symeonidi A."/>
            <person name="Hiss M."/>
            <person name="Muchero W."/>
            <person name="Kamisugi Y."/>
            <person name="Saleh O."/>
            <person name="Blanc G."/>
            <person name="Decker E.L."/>
            <person name="van Gessel N."/>
            <person name="Grimwood J."/>
            <person name="Hayes R.D."/>
            <person name="Graham S.W."/>
            <person name="Gunter L.E."/>
            <person name="McDaniel S.F."/>
            <person name="Hoernstein S.N.W."/>
            <person name="Larsson A."/>
            <person name="Li F.W."/>
            <person name="Perroud P.F."/>
            <person name="Phillips J."/>
            <person name="Ranjan P."/>
            <person name="Rokshar D.S."/>
            <person name="Rothfels C.J."/>
            <person name="Schneider L."/>
            <person name="Shu S."/>
            <person name="Stevenson D.W."/>
            <person name="Thummler F."/>
            <person name="Tillich M."/>
            <person name="Villarreal Aguilar J.C."/>
            <person name="Widiez T."/>
            <person name="Wong G.K."/>
            <person name="Wymore A."/>
            <person name="Zhang Y."/>
            <person name="Zimmer A.D."/>
            <person name="Quatrano R.S."/>
            <person name="Mayer K.F.X."/>
            <person name="Goodstein D."/>
            <person name="Casacuberta J.M."/>
            <person name="Vandepoele K."/>
            <person name="Reski R."/>
            <person name="Cuming A.C."/>
            <person name="Tuskan G.A."/>
            <person name="Maumus F."/>
            <person name="Salse J."/>
            <person name="Schmutz J."/>
            <person name="Rensing S.A."/>
        </authorList>
    </citation>
    <scope>NUCLEOTIDE SEQUENCE [LARGE SCALE GENOMIC DNA]</scope>
    <source>
        <strain evidence="9 10">cv. Gransden 2004</strain>
    </source>
</reference>
<feature type="domain" description="Conserved oligomeric Golgi complex subunit 5 helical" evidence="7">
    <location>
        <begin position="225"/>
        <end position="429"/>
    </location>
</feature>
<accession>A0A2K1JHN0</accession>
<dbReference type="Pfam" id="PF20649">
    <property type="entry name" value="COG5_C"/>
    <property type="match status" value="1"/>
</dbReference>
<dbReference type="EMBL" id="ABEU02000014">
    <property type="protein sequence ID" value="PNR41063.1"/>
    <property type="molecule type" value="Genomic_DNA"/>
</dbReference>
<evidence type="ECO:0000256" key="5">
    <source>
        <dbReference type="SAM" id="MobiDB-lite"/>
    </source>
</evidence>
<proteinExistence type="predicted"/>
<dbReference type="InterPro" id="IPR048485">
    <property type="entry name" value="COG5_helical"/>
</dbReference>
<evidence type="ECO:0000256" key="3">
    <source>
        <dbReference type="ARBA" id="ARBA00023034"/>
    </source>
</evidence>
<dbReference type="RefSeq" id="XP_024394944.1">
    <property type="nucleotide sequence ID" value="XM_024539176.2"/>
</dbReference>
<evidence type="ECO:0000256" key="1">
    <source>
        <dbReference type="ARBA" id="ARBA00004395"/>
    </source>
</evidence>
<feature type="domain" description="Conserved oligomeric Golgi complex subunit 5 N-terminal" evidence="6">
    <location>
        <begin position="70"/>
        <end position="193"/>
    </location>
</feature>
<dbReference type="GO" id="GO:0017119">
    <property type="term" value="C:Golgi transport complex"/>
    <property type="evidence" value="ECO:0000318"/>
    <property type="project" value="GO_Central"/>
</dbReference>
<dbReference type="PANTHER" id="PTHR13228:SF3">
    <property type="entry name" value="CONSERVED OLIGOMERIC GOLGI COMPLEX SUBUNIT 5"/>
    <property type="match status" value="1"/>
</dbReference>
<dbReference type="EnsemblPlants" id="Pp3c14_13420V3.1">
    <property type="protein sequence ID" value="Pp3c14_13420V3.1"/>
    <property type="gene ID" value="Pp3c14_13420"/>
</dbReference>
<dbReference type="PANTHER" id="PTHR13228">
    <property type="entry name" value="CONSERVED OLIGOMERIC GOLGI COMPLEX COMPONENT 5"/>
    <property type="match status" value="1"/>
</dbReference>
<keyword evidence="3" id="KW-0333">Golgi apparatus</keyword>
<dbReference type="InterPro" id="IPR049176">
    <property type="entry name" value="COG5_N"/>
</dbReference>
<dbReference type="GeneID" id="112291577"/>
<evidence type="ECO:0000259" key="7">
    <source>
        <dbReference type="Pfam" id="PF20649"/>
    </source>
</evidence>
<dbReference type="Pfam" id="PF10392">
    <property type="entry name" value="COG5_N"/>
    <property type="match status" value="1"/>
</dbReference>
<dbReference type="OrthoDB" id="18786at2759"/>
<dbReference type="FunCoup" id="A0A2K1JHN0">
    <property type="interactions" value="3655"/>
</dbReference>
<dbReference type="PaxDb" id="3218-PP1S36_98V6.1"/>
<dbReference type="Gramene" id="Pp3c14_13420V3.1">
    <property type="protein sequence ID" value="Pp3c14_13420V3.1"/>
    <property type="gene ID" value="Pp3c14_13420"/>
</dbReference>
<dbReference type="STRING" id="3218.A0A2K1JHN0"/>
<name>A0A2K1JHN0_PHYPA</name>
<evidence type="ECO:0000256" key="4">
    <source>
        <dbReference type="ARBA" id="ARBA00023136"/>
    </source>
</evidence>
<feature type="region of interest" description="Disordered" evidence="5">
    <location>
        <begin position="309"/>
        <end position="334"/>
    </location>
</feature>
<dbReference type="AlphaFoldDB" id="A0A2K1JHN0"/>
<evidence type="ECO:0000313" key="10">
    <source>
        <dbReference type="Proteomes" id="UP000006727"/>
    </source>
</evidence>
<reference evidence="9" key="3">
    <citation type="submission" date="2020-12" db="UniProtKB">
        <authorList>
            <consortium name="EnsemblPlants"/>
        </authorList>
    </citation>
    <scope>IDENTIFICATION</scope>
</reference>
<dbReference type="Gramene" id="Pp3c14_13420V3.2">
    <property type="protein sequence ID" value="Pp3c14_13420V3.2"/>
    <property type="gene ID" value="Pp3c14_13420"/>
</dbReference>
<evidence type="ECO:0000313" key="9">
    <source>
        <dbReference type="EnsemblPlants" id="Pp3c14_13420V3.1"/>
    </source>
</evidence>
<comment type="subcellular location">
    <subcellularLocation>
        <location evidence="1">Golgi apparatus membrane</location>
        <topology evidence="1">Peripheral membrane protein</topology>
    </subcellularLocation>
</comment>
<reference evidence="8 10" key="1">
    <citation type="journal article" date="2008" name="Science">
        <title>The Physcomitrella genome reveals evolutionary insights into the conquest of land by plants.</title>
        <authorList>
            <person name="Rensing S."/>
            <person name="Lang D."/>
            <person name="Zimmer A."/>
            <person name="Terry A."/>
            <person name="Salamov A."/>
            <person name="Shapiro H."/>
            <person name="Nishiyama T."/>
            <person name="Perroud P.-F."/>
            <person name="Lindquist E."/>
            <person name="Kamisugi Y."/>
            <person name="Tanahashi T."/>
            <person name="Sakakibara K."/>
            <person name="Fujita T."/>
            <person name="Oishi K."/>
            <person name="Shin-I T."/>
            <person name="Kuroki Y."/>
            <person name="Toyoda A."/>
            <person name="Suzuki Y."/>
            <person name="Hashimoto A."/>
            <person name="Yamaguchi K."/>
            <person name="Sugano A."/>
            <person name="Kohara Y."/>
            <person name="Fujiyama A."/>
            <person name="Anterola A."/>
            <person name="Aoki S."/>
            <person name="Ashton N."/>
            <person name="Barbazuk W.B."/>
            <person name="Barker E."/>
            <person name="Bennetzen J."/>
            <person name="Bezanilla M."/>
            <person name="Blankenship R."/>
            <person name="Cho S.H."/>
            <person name="Dutcher S."/>
            <person name="Estelle M."/>
            <person name="Fawcett J.A."/>
            <person name="Gundlach H."/>
            <person name="Hanada K."/>
            <person name="Heyl A."/>
            <person name="Hicks K.A."/>
            <person name="Hugh J."/>
            <person name="Lohr M."/>
            <person name="Mayer K."/>
            <person name="Melkozernov A."/>
            <person name="Murata T."/>
            <person name="Nelson D."/>
            <person name="Pils B."/>
            <person name="Prigge M."/>
            <person name="Reiss B."/>
            <person name="Renner T."/>
            <person name="Rombauts S."/>
            <person name="Rushton P."/>
            <person name="Sanderfoot A."/>
            <person name="Schween G."/>
            <person name="Shiu S.-H."/>
            <person name="Stueber K."/>
            <person name="Theodoulou F.L."/>
            <person name="Tu H."/>
            <person name="Van de Peer Y."/>
            <person name="Verrier P.J."/>
            <person name="Waters E."/>
            <person name="Wood A."/>
            <person name="Yang L."/>
            <person name="Cove D."/>
            <person name="Cuming A."/>
            <person name="Hasebe M."/>
            <person name="Lucas S."/>
            <person name="Mishler D.B."/>
            <person name="Reski R."/>
            <person name="Grigoriev I."/>
            <person name="Quatrano R.S."/>
            <person name="Boore J.L."/>
        </authorList>
    </citation>
    <scope>NUCLEOTIDE SEQUENCE [LARGE SCALE GENOMIC DNA]</scope>
    <source>
        <strain evidence="9 10">cv. Gransden 2004</strain>
    </source>
</reference>
<feature type="region of interest" description="Disordered" evidence="5">
    <location>
        <begin position="1"/>
        <end position="32"/>
    </location>
</feature>
<keyword evidence="4" id="KW-0472">Membrane</keyword>
<dbReference type="GO" id="GO:0006891">
    <property type="term" value="P:intra-Golgi vesicle-mediated transport"/>
    <property type="evidence" value="ECO:0000318"/>
    <property type="project" value="GO_Central"/>
</dbReference>
<evidence type="ECO:0000256" key="2">
    <source>
        <dbReference type="ARBA" id="ARBA00020974"/>
    </source>
</evidence>
<feature type="compositionally biased region" description="Polar residues" evidence="5">
    <location>
        <begin position="319"/>
        <end position="328"/>
    </location>
</feature>